<feature type="region of interest" description="Disordered" evidence="6">
    <location>
        <begin position="20"/>
        <end position="110"/>
    </location>
</feature>
<feature type="compositionally biased region" description="Polar residues" evidence="6">
    <location>
        <begin position="56"/>
        <end position="69"/>
    </location>
</feature>
<dbReference type="GO" id="GO:0005576">
    <property type="term" value="C:extracellular region"/>
    <property type="evidence" value="ECO:0007669"/>
    <property type="project" value="UniProtKB-SubCell"/>
</dbReference>
<organism evidence="8 9">
    <name type="scientific">Callorhinchus milii</name>
    <name type="common">Ghost shark</name>
    <dbReference type="NCBI Taxonomy" id="7868"/>
    <lineage>
        <taxon>Eukaryota</taxon>
        <taxon>Metazoa</taxon>
        <taxon>Chordata</taxon>
        <taxon>Craniata</taxon>
        <taxon>Vertebrata</taxon>
        <taxon>Chondrichthyes</taxon>
        <taxon>Holocephali</taxon>
        <taxon>Chimaeriformes</taxon>
        <taxon>Callorhinchidae</taxon>
        <taxon>Callorhinchus</taxon>
    </lineage>
</organism>
<reference evidence="9" key="1">
    <citation type="journal article" date="2006" name="Science">
        <title>Ancient noncoding elements conserved in the human genome.</title>
        <authorList>
            <person name="Venkatesh B."/>
            <person name="Kirkness E.F."/>
            <person name="Loh Y.H."/>
            <person name="Halpern A.L."/>
            <person name="Lee A.P."/>
            <person name="Johnson J."/>
            <person name="Dandona N."/>
            <person name="Viswanathan L.D."/>
            <person name="Tay A."/>
            <person name="Venter J.C."/>
            <person name="Strausberg R.L."/>
            <person name="Brenner S."/>
        </authorList>
    </citation>
    <scope>NUCLEOTIDE SEQUENCE [LARGE SCALE GENOMIC DNA]</scope>
</reference>
<dbReference type="AlphaFoldDB" id="A0A4W3J4Z2"/>
<dbReference type="PANTHER" id="PTHR11339:SF402">
    <property type="entry name" value="VWFD DOMAIN-CONTAINING PROTEIN"/>
    <property type="match status" value="1"/>
</dbReference>
<dbReference type="Ensembl" id="ENSCMIT00000035176.1">
    <property type="protein sequence ID" value="ENSCMIP00000034656.1"/>
    <property type="gene ID" value="ENSCMIG00000014690.1"/>
</dbReference>
<evidence type="ECO:0000256" key="4">
    <source>
        <dbReference type="ARBA" id="ARBA00023157"/>
    </source>
</evidence>
<feature type="compositionally biased region" description="Low complexity" evidence="6">
    <location>
        <begin position="79"/>
        <end position="110"/>
    </location>
</feature>
<comment type="subcellular location">
    <subcellularLocation>
        <location evidence="1">Secreted</location>
    </subcellularLocation>
</comment>
<dbReference type="PANTHER" id="PTHR11339">
    <property type="entry name" value="EXTRACELLULAR MATRIX GLYCOPROTEIN RELATED"/>
    <property type="match status" value="1"/>
</dbReference>
<dbReference type="GeneTree" id="ENSGT00940000163235"/>
<feature type="domain" description="VWFD" evidence="7">
    <location>
        <begin position="337"/>
        <end position="447"/>
    </location>
</feature>
<reference evidence="9" key="2">
    <citation type="journal article" date="2007" name="PLoS Biol.">
        <title>Survey sequencing and comparative analysis of the elephant shark (Callorhinchus milii) genome.</title>
        <authorList>
            <person name="Venkatesh B."/>
            <person name="Kirkness E.F."/>
            <person name="Loh Y.H."/>
            <person name="Halpern A.L."/>
            <person name="Lee A.P."/>
            <person name="Johnson J."/>
            <person name="Dandona N."/>
            <person name="Viswanathan L.D."/>
            <person name="Tay A."/>
            <person name="Venter J.C."/>
            <person name="Strausberg R.L."/>
            <person name="Brenner S."/>
        </authorList>
    </citation>
    <scope>NUCLEOTIDE SEQUENCE [LARGE SCALE GENOMIC DNA]</scope>
</reference>
<dbReference type="Pfam" id="PF00094">
    <property type="entry name" value="VWD"/>
    <property type="match status" value="1"/>
</dbReference>
<dbReference type="Pfam" id="PF13330">
    <property type="entry name" value="Mucin2_WxxW"/>
    <property type="match status" value="1"/>
</dbReference>
<keyword evidence="4" id="KW-1015">Disulfide bond</keyword>
<reference evidence="8" key="5">
    <citation type="submission" date="2025-09" db="UniProtKB">
        <authorList>
            <consortium name="Ensembl"/>
        </authorList>
    </citation>
    <scope>IDENTIFICATION</scope>
</reference>
<name>A0A4W3J4Z2_CALMI</name>
<feature type="compositionally biased region" description="Low complexity" evidence="6">
    <location>
        <begin position="23"/>
        <end position="55"/>
    </location>
</feature>
<sequence length="447" mass="49673">MNFIAYSPTFHLNSFLFPREETPANTSTPSTAESTTTPSTTISTTTVTHSSETPTNASTLSTAGTTKTSRVPLIQPIITETPTNAPTPSTAESTTTPSTTISTTTVTQSSGTTKTSKIRLIQHIITETPTIASTLSTAGMFCHGIWTEWINTNVPSLAKKNDEELLDPIRSTICNSSTHITNIQCESLKFPNLPISETEDNVTCDIKKGLVCNYNGRNSEDHLMCLDYRIRVCCESRQSTAATTKDANYIIHSSNRTTINTATTPPTEECYCNSIPRRKCNETWRENCTTFTCVKEETYNISYDSCEVSEKPVCLSGLGPVRVPSENGCCAKWECDCECQVWGDPHYRTFDRLHYNFFENCTYVLVEEIVPKYNFSVILDNYFCLKQVPKSCPKTLIIYFKGNVLHFSTGNKITVAVNGMPVNFPYNSLGFNISELDPVLEIEMMNA</sequence>
<keyword evidence="2" id="KW-0964">Secreted</keyword>
<reference evidence="8" key="4">
    <citation type="submission" date="2025-08" db="UniProtKB">
        <authorList>
            <consortium name="Ensembl"/>
        </authorList>
    </citation>
    <scope>IDENTIFICATION</scope>
</reference>
<reference evidence="9" key="3">
    <citation type="journal article" date="2014" name="Nature">
        <title>Elephant shark genome provides unique insights into gnathostome evolution.</title>
        <authorList>
            <consortium name="International Elephant Shark Genome Sequencing Consortium"/>
            <person name="Venkatesh B."/>
            <person name="Lee A.P."/>
            <person name="Ravi V."/>
            <person name="Maurya A.K."/>
            <person name="Lian M.M."/>
            <person name="Swann J.B."/>
            <person name="Ohta Y."/>
            <person name="Flajnik M.F."/>
            <person name="Sutoh Y."/>
            <person name="Kasahara M."/>
            <person name="Hoon S."/>
            <person name="Gangu V."/>
            <person name="Roy S.W."/>
            <person name="Irimia M."/>
            <person name="Korzh V."/>
            <person name="Kondrychyn I."/>
            <person name="Lim Z.W."/>
            <person name="Tay B.H."/>
            <person name="Tohari S."/>
            <person name="Kong K.W."/>
            <person name="Ho S."/>
            <person name="Lorente-Galdos B."/>
            <person name="Quilez J."/>
            <person name="Marques-Bonet T."/>
            <person name="Raney B.J."/>
            <person name="Ingham P.W."/>
            <person name="Tay A."/>
            <person name="Hillier L.W."/>
            <person name="Minx P."/>
            <person name="Boehm T."/>
            <person name="Wilson R.K."/>
            <person name="Brenner S."/>
            <person name="Warren W.C."/>
        </authorList>
    </citation>
    <scope>NUCLEOTIDE SEQUENCE [LARGE SCALE GENOMIC DNA]</scope>
</reference>
<dbReference type="PROSITE" id="PS51233">
    <property type="entry name" value="VWFD"/>
    <property type="match status" value="1"/>
</dbReference>
<evidence type="ECO:0000259" key="7">
    <source>
        <dbReference type="PROSITE" id="PS51233"/>
    </source>
</evidence>
<evidence type="ECO:0000256" key="2">
    <source>
        <dbReference type="ARBA" id="ARBA00022525"/>
    </source>
</evidence>
<keyword evidence="5" id="KW-0325">Glycoprotein</keyword>
<evidence type="ECO:0000256" key="3">
    <source>
        <dbReference type="ARBA" id="ARBA00022729"/>
    </source>
</evidence>
<dbReference type="InterPro" id="IPR050780">
    <property type="entry name" value="Mucin_vWF_Thrombospondin_sf"/>
</dbReference>
<evidence type="ECO:0000256" key="5">
    <source>
        <dbReference type="ARBA" id="ARBA00023180"/>
    </source>
</evidence>
<evidence type="ECO:0000313" key="9">
    <source>
        <dbReference type="Proteomes" id="UP000314986"/>
    </source>
</evidence>
<accession>A0A4W3J4Z2</accession>
<evidence type="ECO:0000256" key="6">
    <source>
        <dbReference type="SAM" id="MobiDB-lite"/>
    </source>
</evidence>
<proteinExistence type="predicted"/>
<protein>
    <recommendedName>
        <fullName evidence="7">VWFD domain-containing protein</fullName>
    </recommendedName>
</protein>
<dbReference type="Proteomes" id="UP000314986">
    <property type="component" value="Unassembled WGS sequence"/>
</dbReference>
<dbReference type="InterPro" id="IPR001846">
    <property type="entry name" value="VWF_type-D"/>
</dbReference>
<dbReference type="SMART" id="SM00216">
    <property type="entry name" value="VWD"/>
    <property type="match status" value="1"/>
</dbReference>
<dbReference type="InParanoid" id="A0A4W3J4Z2"/>
<dbReference type="InterPro" id="IPR025155">
    <property type="entry name" value="WxxW_domain"/>
</dbReference>
<keyword evidence="9" id="KW-1185">Reference proteome</keyword>
<dbReference type="STRING" id="7868.ENSCMIP00000034656"/>
<evidence type="ECO:0000313" key="8">
    <source>
        <dbReference type="Ensembl" id="ENSCMIP00000034656.1"/>
    </source>
</evidence>
<keyword evidence="3" id="KW-0732">Signal</keyword>
<evidence type="ECO:0000256" key="1">
    <source>
        <dbReference type="ARBA" id="ARBA00004613"/>
    </source>
</evidence>